<organism evidence="4 5">
    <name type="scientific">Vibrio fluvialis</name>
    <dbReference type="NCBI Taxonomy" id="676"/>
    <lineage>
        <taxon>Bacteria</taxon>
        <taxon>Pseudomonadati</taxon>
        <taxon>Pseudomonadota</taxon>
        <taxon>Gammaproteobacteria</taxon>
        <taxon>Vibrionales</taxon>
        <taxon>Vibrionaceae</taxon>
        <taxon>Vibrio</taxon>
    </lineage>
</organism>
<dbReference type="InterPro" id="IPR013573">
    <property type="entry name" value="Tscrpt_reg_YcdC_C"/>
</dbReference>
<protein>
    <submittedName>
        <fullName evidence="4">Transcriptional regulator, TetR family protein</fullName>
    </submittedName>
</protein>
<dbReference type="SUPFAM" id="SSF48498">
    <property type="entry name" value="Tetracyclin repressor-like, C-terminal domain"/>
    <property type="match status" value="1"/>
</dbReference>
<evidence type="ECO:0000256" key="2">
    <source>
        <dbReference type="PROSITE-ProRule" id="PRU00335"/>
    </source>
</evidence>
<dbReference type="GO" id="GO:0045892">
    <property type="term" value="P:negative regulation of DNA-templated transcription"/>
    <property type="evidence" value="ECO:0007669"/>
    <property type="project" value="InterPro"/>
</dbReference>
<dbReference type="Pfam" id="PF00440">
    <property type="entry name" value="TetR_N"/>
    <property type="match status" value="1"/>
</dbReference>
<name>A0AAX2LYY6_VIBFL</name>
<dbReference type="GO" id="GO:0003677">
    <property type="term" value="F:DNA binding"/>
    <property type="evidence" value="ECO:0007669"/>
    <property type="project" value="UniProtKB-UniRule"/>
</dbReference>
<dbReference type="InterPro" id="IPR036271">
    <property type="entry name" value="Tet_transcr_reg_TetR-rel_C_sf"/>
</dbReference>
<keyword evidence="1 2" id="KW-0238">DNA-binding</keyword>
<dbReference type="InterPro" id="IPR050109">
    <property type="entry name" value="HTH-type_TetR-like_transc_reg"/>
</dbReference>
<dbReference type="AlphaFoldDB" id="A0AAX2LYY6"/>
<proteinExistence type="predicted"/>
<dbReference type="InterPro" id="IPR009057">
    <property type="entry name" value="Homeodomain-like_sf"/>
</dbReference>
<sequence length="218" mass="24613">MKGVLLETELGQQKRSISGEIRRRNQELILQAAADEFVKHGYKGTSVQAIADRVNLPKANILYYFKSKTGLYKALLQDILTLWNEGFSESAIDSSPQAVLRNYIVGKMRYSRTHPQESKIFAQEIIQGAPVIRDEIQFPVVNWAAGKASVINAWVEQGLIRPVDPLHLLFLIWGATQFYADFDTEIQLIKGAPMSEEEFEQAQQFLVDMILRGLAVTS</sequence>
<dbReference type="Pfam" id="PF08362">
    <property type="entry name" value="TetR_C_3"/>
    <property type="match status" value="1"/>
</dbReference>
<reference evidence="4 5" key="1">
    <citation type="submission" date="2018-06" db="EMBL/GenBank/DDBJ databases">
        <authorList>
            <consortium name="Pathogen Informatics"/>
            <person name="Doyle S."/>
        </authorList>
    </citation>
    <scope>NUCLEOTIDE SEQUENCE [LARGE SCALE GENOMIC DNA]</scope>
    <source>
        <strain evidence="4 5">NCTC11327</strain>
    </source>
</reference>
<dbReference type="PROSITE" id="PS50977">
    <property type="entry name" value="HTH_TETR_2"/>
    <property type="match status" value="1"/>
</dbReference>
<dbReference type="Gene3D" id="1.10.357.10">
    <property type="entry name" value="Tetracycline Repressor, domain 2"/>
    <property type="match status" value="1"/>
</dbReference>
<dbReference type="PANTHER" id="PTHR30328:SF54">
    <property type="entry name" value="HTH-TYPE TRANSCRIPTIONAL REPRESSOR SCO4008"/>
    <property type="match status" value="1"/>
</dbReference>
<dbReference type="InterPro" id="IPR001647">
    <property type="entry name" value="HTH_TetR"/>
</dbReference>
<evidence type="ECO:0000256" key="1">
    <source>
        <dbReference type="ARBA" id="ARBA00023125"/>
    </source>
</evidence>
<comment type="caution">
    <text evidence="4">The sequence shown here is derived from an EMBL/GenBank/DDBJ whole genome shotgun (WGS) entry which is preliminary data.</text>
</comment>
<accession>A0AAX2LYY6</accession>
<gene>
    <name evidence="4" type="primary">rutR_2</name>
    <name evidence="4" type="ORF">NCTC11327_04307</name>
</gene>
<dbReference type="Proteomes" id="UP000254626">
    <property type="component" value="Unassembled WGS sequence"/>
</dbReference>
<dbReference type="SUPFAM" id="SSF46689">
    <property type="entry name" value="Homeodomain-like"/>
    <property type="match status" value="1"/>
</dbReference>
<evidence type="ECO:0000259" key="3">
    <source>
        <dbReference type="PROSITE" id="PS50977"/>
    </source>
</evidence>
<dbReference type="Gene3D" id="1.10.10.60">
    <property type="entry name" value="Homeodomain-like"/>
    <property type="match status" value="1"/>
</dbReference>
<dbReference type="PRINTS" id="PR00455">
    <property type="entry name" value="HTHTETR"/>
</dbReference>
<dbReference type="EMBL" id="UHIP01000002">
    <property type="protein sequence ID" value="SUQ27432.1"/>
    <property type="molecule type" value="Genomic_DNA"/>
</dbReference>
<evidence type="ECO:0000313" key="5">
    <source>
        <dbReference type="Proteomes" id="UP000254626"/>
    </source>
</evidence>
<dbReference type="PANTHER" id="PTHR30328">
    <property type="entry name" value="TRANSCRIPTIONAL REPRESSOR"/>
    <property type="match status" value="1"/>
</dbReference>
<evidence type="ECO:0000313" key="4">
    <source>
        <dbReference type="EMBL" id="SUQ27432.1"/>
    </source>
</evidence>
<feature type="domain" description="HTH tetR-type" evidence="3">
    <location>
        <begin position="23"/>
        <end position="83"/>
    </location>
</feature>
<feature type="DNA-binding region" description="H-T-H motif" evidence="2">
    <location>
        <begin position="46"/>
        <end position="65"/>
    </location>
</feature>